<dbReference type="InterPro" id="IPR010982">
    <property type="entry name" value="Lambda_DNA-bd_dom_sf"/>
</dbReference>
<dbReference type="Proteomes" id="UP001444625">
    <property type="component" value="Unassembled WGS sequence"/>
</dbReference>
<proteinExistence type="predicted"/>
<dbReference type="SUPFAM" id="SSF47413">
    <property type="entry name" value="lambda repressor-like DNA-binding domains"/>
    <property type="match status" value="1"/>
</dbReference>
<dbReference type="Gene3D" id="1.25.40.10">
    <property type="entry name" value="Tetratricopeptide repeat domain"/>
    <property type="match status" value="1"/>
</dbReference>
<dbReference type="PROSITE" id="PS50943">
    <property type="entry name" value="HTH_CROC1"/>
    <property type="match status" value="1"/>
</dbReference>
<protein>
    <submittedName>
        <fullName evidence="2">Helix-turn-helix transcriptional regulator</fullName>
    </submittedName>
</protein>
<dbReference type="SMART" id="SM00028">
    <property type="entry name" value="TPR"/>
    <property type="match status" value="5"/>
</dbReference>
<dbReference type="Pfam" id="PF01381">
    <property type="entry name" value="HTH_3"/>
    <property type="match status" value="1"/>
</dbReference>
<gene>
    <name evidence="2" type="ORF">ABC228_05600</name>
</gene>
<comment type="caution">
    <text evidence="2">The sequence shown here is derived from an EMBL/GenBank/DDBJ whole genome shotgun (WGS) entry which is preliminary data.</text>
</comment>
<evidence type="ECO:0000313" key="3">
    <source>
        <dbReference type="Proteomes" id="UP001444625"/>
    </source>
</evidence>
<dbReference type="Gene3D" id="1.10.260.40">
    <property type="entry name" value="lambda repressor-like DNA-binding domains"/>
    <property type="match status" value="1"/>
</dbReference>
<dbReference type="SMART" id="SM00530">
    <property type="entry name" value="HTH_XRE"/>
    <property type="match status" value="1"/>
</dbReference>
<name>A0ABU9XEF7_9BACI</name>
<keyword evidence="3" id="KW-1185">Reference proteome</keyword>
<sequence length="423" mass="50142">MGIDVGQAIKINRLRLNMTQSDLAKGIISVSYLSKIENGTAEPPHEVLELLSERLQLNPLEPGIQIDHNTVIRWFHHLLRSNVDESIRIYNKLRHNLTNAIDKKLLSLIEIHKLHYYILINDKTEAENLVFSLQKSSKRFNEVEKYYYYKFLGNYHYSLLSFKKALEYYQTAEQYGKSEIFHQNEEINNLYYLIGNVASKVRQTHLCLLYTIRALEYYQSNYDLKKCAECHILQGISYRRINEIEKAKESYRYAINIAEKIEDKETLKLGYQNLGTLNSIGKDSIEAIDYFLKSYELRKNDRVDRRIVPVSSLMKEYYSLGDIKNSQVWLEIGLNLCKSLEPIDSVYVYEFDVYNFLITGYDNSFEKLIIKKIIPFFEARELYYEKSVYLELLANYYKQNRKYKLSTYYYEEAFKTISKIINI</sequence>
<organism evidence="2 3">
    <name type="scientific">Ornithinibacillus xuwenensis</name>
    <dbReference type="NCBI Taxonomy" id="3144668"/>
    <lineage>
        <taxon>Bacteria</taxon>
        <taxon>Bacillati</taxon>
        <taxon>Bacillota</taxon>
        <taxon>Bacilli</taxon>
        <taxon>Bacillales</taxon>
        <taxon>Bacillaceae</taxon>
        <taxon>Ornithinibacillus</taxon>
    </lineage>
</organism>
<dbReference type="SUPFAM" id="SSF48452">
    <property type="entry name" value="TPR-like"/>
    <property type="match status" value="1"/>
</dbReference>
<dbReference type="InterPro" id="IPR001387">
    <property type="entry name" value="Cro/C1-type_HTH"/>
</dbReference>
<dbReference type="InterPro" id="IPR011990">
    <property type="entry name" value="TPR-like_helical_dom_sf"/>
</dbReference>
<dbReference type="CDD" id="cd00093">
    <property type="entry name" value="HTH_XRE"/>
    <property type="match status" value="1"/>
</dbReference>
<evidence type="ECO:0000313" key="2">
    <source>
        <dbReference type="EMBL" id="MEN2766657.1"/>
    </source>
</evidence>
<dbReference type="EMBL" id="JBDIML010000001">
    <property type="protein sequence ID" value="MEN2766657.1"/>
    <property type="molecule type" value="Genomic_DNA"/>
</dbReference>
<reference evidence="2 3" key="1">
    <citation type="submission" date="2024-05" db="EMBL/GenBank/DDBJ databases">
        <authorList>
            <person name="Haq I."/>
            <person name="Ullah Z."/>
            <person name="Ahmad R."/>
            <person name="Li M."/>
            <person name="Tong Y."/>
        </authorList>
    </citation>
    <scope>NUCLEOTIDE SEQUENCE [LARGE SCALE GENOMIC DNA]</scope>
    <source>
        <strain evidence="2 3">16A2E</strain>
    </source>
</reference>
<evidence type="ECO:0000259" key="1">
    <source>
        <dbReference type="PROSITE" id="PS50943"/>
    </source>
</evidence>
<feature type="domain" description="HTH cro/C1-type" evidence="1">
    <location>
        <begin position="9"/>
        <end position="62"/>
    </location>
</feature>
<dbReference type="RefSeq" id="WP_345824102.1">
    <property type="nucleotide sequence ID" value="NZ_JBDIML010000001.1"/>
</dbReference>
<dbReference type="InterPro" id="IPR019734">
    <property type="entry name" value="TPR_rpt"/>
</dbReference>
<accession>A0ABU9XEF7</accession>